<name>A0A4Y8RMT9_9HYPH</name>
<keyword evidence="1" id="KW-0732">Signal</keyword>
<evidence type="ECO:0000256" key="1">
    <source>
        <dbReference type="SAM" id="SignalP"/>
    </source>
</evidence>
<evidence type="ECO:0000313" key="3">
    <source>
        <dbReference type="Proteomes" id="UP000298179"/>
    </source>
</evidence>
<dbReference type="Proteomes" id="UP000298179">
    <property type="component" value="Unassembled WGS sequence"/>
</dbReference>
<dbReference type="RefSeq" id="WP_134761132.1">
    <property type="nucleotide sequence ID" value="NZ_SOZD01000002.1"/>
</dbReference>
<organism evidence="2 3">
    <name type="scientific">Jiella endophytica</name>
    <dbReference type="NCBI Taxonomy" id="2558362"/>
    <lineage>
        <taxon>Bacteria</taxon>
        <taxon>Pseudomonadati</taxon>
        <taxon>Pseudomonadota</taxon>
        <taxon>Alphaproteobacteria</taxon>
        <taxon>Hyphomicrobiales</taxon>
        <taxon>Aurantimonadaceae</taxon>
        <taxon>Jiella</taxon>
    </lineage>
</organism>
<dbReference type="EMBL" id="SOZD01000002">
    <property type="protein sequence ID" value="TFF24962.1"/>
    <property type="molecule type" value="Genomic_DNA"/>
</dbReference>
<dbReference type="Pfam" id="PF07076">
    <property type="entry name" value="DUF1344"/>
    <property type="match status" value="1"/>
</dbReference>
<accession>A0A4Y8RMT9</accession>
<reference evidence="2 3" key="1">
    <citation type="submission" date="2019-03" db="EMBL/GenBank/DDBJ databases">
        <title>Jiella endophytica sp. nov., a novel endophytic bacterium isolated from root of Ficus microcarpa Linn. f.</title>
        <authorList>
            <person name="Tuo L."/>
        </authorList>
    </citation>
    <scope>NUCLEOTIDE SEQUENCE [LARGE SCALE GENOMIC DNA]</scope>
    <source>
        <strain evidence="2 3">CBS5Q-3</strain>
    </source>
</reference>
<dbReference type="InterPro" id="IPR009780">
    <property type="entry name" value="DUF1344"/>
</dbReference>
<dbReference type="AlphaFoldDB" id="A0A4Y8RMT9"/>
<sequence length="82" mass="9174">MTRRILALFASSFLTVAMSIPAVAEETDGVIESIDQERAELRLSDGQIYHLPPDFDYDAVVQGMMVVVIYDSDDERPQLKAI</sequence>
<gene>
    <name evidence="2" type="ORF">E3C22_06140</name>
</gene>
<dbReference type="OrthoDB" id="7872012at2"/>
<proteinExistence type="predicted"/>
<evidence type="ECO:0000313" key="2">
    <source>
        <dbReference type="EMBL" id="TFF24962.1"/>
    </source>
</evidence>
<keyword evidence="3" id="KW-1185">Reference proteome</keyword>
<protein>
    <submittedName>
        <fullName evidence="2">DUF1344 domain-containing protein</fullName>
    </submittedName>
</protein>
<comment type="caution">
    <text evidence="2">The sequence shown here is derived from an EMBL/GenBank/DDBJ whole genome shotgun (WGS) entry which is preliminary data.</text>
</comment>
<feature type="chain" id="PRO_5021492148" evidence="1">
    <location>
        <begin position="25"/>
        <end position="82"/>
    </location>
</feature>
<feature type="signal peptide" evidence="1">
    <location>
        <begin position="1"/>
        <end position="24"/>
    </location>
</feature>